<name>A0A5C1QRG8_9SPIO</name>
<dbReference type="OrthoDB" id="9789813at2"/>
<dbReference type="RefSeq" id="WP_149487298.1">
    <property type="nucleotide sequence ID" value="NZ_CP036150.1"/>
</dbReference>
<dbReference type="Proteomes" id="UP000324209">
    <property type="component" value="Chromosome"/>
</dbReference>
<dbReference type="GO" id="GO:0006281">
    <property type="term" value="P:DNA repair"/>
    <property type="evidence" value="ECO:0007669"/>
    <property type="project" value="InterPro"/>
</dbReference>
<dbReference type="Gene3D" id="1.10.10.10">
    <property type="entry name" value="Winged helix-like DNA-binding domain superfamily/Winged helix DNA-binding domain"/>
    <property type="match status" value="1"/>
</dbReference>
<reference evidence="3 4" key="1">
    <citation type="submission" date="2019-02" db="EMBL/GenBank/DDBJ databases">
        <title>Complete Genome Sequence and Methylome Analysis of free living Spirochaetas.</title>
        <authorList>
            <person name="Fomenkov A."/>
            <person name="Dubinina G."/>
            <person name="Leshcheva N."/>
            <person name="Mikheeva N."/>
            <person name="Grabovich M."/>
            <person name="Vincze T."/>
            <person name="Roberts R.J."/>
        </authorList>
    </citation>
    <scope>NUCLEOTIDE SEQUENCE [LARGE SCALE GENOMIC DNA]</scope>
    <source>
        <strain evidence="3 4">K2</strain>
    </source>
</reference>
<proteinExistence type="predicted"/>
<dbReference type="EMBL" id="CP036150">
    <property type="protein sequence ID" value="QEN09224.1"/>
    <property type="molecule type" value="Genomic_DNA"/>
</dbReference>
<dbReference type="PANTHER" id="PTHR42942">
    <property type="entry name" value="6-O-METHYLGUANINE DNA METHYLTRANSFERASE"/>
    <property type="match status" value="1"/>
</dbReference>
<protein>
    <submittedName>
        <fullName evidence="3">MGMT family protein</fullName>
    </submittedName>
</protein>
<dbReference type="AlphaFoldDB" id="A0A5C1QRG8"/>
<dbReference type="Pfam" id="PF01035">
    <property type="entry name" value="DNA_binding_1"/>
    <property type="match status" value="1"/>
</dbReference>
<sequence>MEDFSLRVCAIIRDIPQGRVCTYGRIAAMAGSSRGARQVSRLLYSSSRKRGLPWHRVVNAAGGISLGGESGELQRALLESEGVGFSKDGKVILSSFLWNP</sequence>
<gene>
    <name evidence="3" type="ORF">EXM22_15000</name>
</gene>
<accession>A0A5C1QRG8</accession>
<dbReference type="InterPro" id="IPR014048">
    <property type="entry name" value="MethylDNA_cys_MeTrfase_DNA-bd"/>
</dbReference>
<dbReference type="KEGG" id="ock:EXM22_15000"/>
<dbReference type="InterPro" id="IPR036388">
    <property type="entry name" value="WH-like_DNA-bd_sf"/>
</dbReference>
<dbReference type="InterPro" id="IPR036217">
    <property type="entry name" value="MethylDNA_cys_MeTrfase_DNAb"/>
</dbReference>
<evidence type="ECO:0000259" key="2">
    <source>
        <dbReference type="Pfam" id="PF01035"/>
    </source>
</evidence>
<dbReference type="SUPFAM" id="SSF46767">
    <property type="entry name" value="Methylated DNA-protein cysteine methyltransferase, C-terminal domain"/>
    <property type="match status" value="1"/>
</dbReference>
<organism evidence="3 4">
    <name type="scientific">Oceanispirochaeta crateris</name>
    <dbReference type="NCBI Taxonomy" id="2518645"/>
    <lineage>
        <taxon>Bacteria</taxon>
        <taxon>Pseudomonadati</taxon>
        <taxon>Spirochaetota</taxon>
        <taxon>Spirochaetia</taxon>
        <taxon>Spirochaetales</taxon>
        <taxon>Spirochaetaceae</taxon>
        <taxon>Oceanispirochaeta</taxon>
    </lineage>
</organism>
<feature type="domain" description="Methylated-DNA-[protein]-cysteine S-methyltransferase DNA binding" evidence="2">
    <location>
        <begin position="3"/>
        <end position="83"/>
    </location>
</feature>
<dbReference type="CDD" id="cd06445">
    <property type="entry name" value="ATase"/>
    <property type="match status" value="1"/>
</dbReference>
<keyword evidence="1" id="KW-0227">DNA damage</keyword>
<evidence type="ECO:0000256" key="1">
    <source>
        <dbReference type="ARBA" id="ARBA00022763"/>
    </source>
</evidence>
<dbReference type="InterPro" id="IPR052520">
    <property type="entry name" value="ATL_DNA_repair"/>
</dbReference>
<dbReference type="PANTHER" id="PTHR42942:SF1">
    <property type="entry name" value="ALKYLTRANSFERASE-LIKE PROTEIN 1"/>
    <property type="match status" value="1"/>
</dbReference>
<keyword evidence="4" id="KW-1185">Reference proteome</keyword>
<evidence type="ECO:0000313" key="4">
    <source>
        <dbReference type="Proteomes" id="UP000324209"/>
    </source>
</evidence>
<evidence type="ECO:0000313" key="3">
    <source>
        <dbReference type="EMBL" id="QEN09224.1"/>
    </source>
</evidence>
<dbReference type="GO" id="GO:0003824">
    <property type="term" value="F:catalytic activity"/>
    <property type="evidence" value="ECO:0007669"/>
    <property type="project" value="InterPro"/>
</dbReference>